<reference evidence="1" key="1">
    <citation type="journal article" date="2015" name="Nature">
        <title>Complex archaea that bridge the gap between prokaryotes and eukaryotes.</title>
        <authorList>
            <person name="Spang A."/>
            <person name="Saw J.H."/>
            <person name="Jorgensen S.L."/>
            <person name="Zaremba-Niedzwiedzka K."/>
            <person name="Martijn J."/>
            <person name="Lind A.E."/>
            <person name="van Eijk R."/>
            <person name="Schleper C."/>
            <person name="Guy L."/>
            <person name="Ettema T.J."/>
        </authorList>
    </citation>
    <scope>NUCLEOTIDE SEQUENCE</scope>
</reference>
<evidence type="ECO:0000313" key="1">
    <source>
        <dbReference type="EMBL" id="KKN77458.1"/>
    </source>
</evidence>
<accession>A0A0F9WGH7</accession>
<organism evidence="1">
    <name type="scientific">marine sediment metagenome</name>
    <dbReference type="NCBI Taxonomy" id="412755"/>
    <lineage>
        <taxon>unclassified sequences</taxon>
        <taxon>metagenomes</taxon>
        <taxon>ecological metagenomes</taxon>
    </lineage>
</organism>
<comment type="caution">
    <text evidence="1">The sequence shown here is derived from an EMBL/GenBank/DDBJ whole genome shotgun (WGS) entry which is preliminary data.</text>
</comment>
<proteinExistence type="predicted"/>
<gene>
    <name evidence="1" type="ORF">LCGC14_0360170</name>
</gene>
<name>A0A0F9WGH7_9ZZZZ</name>
<protein>
    <submittedName>
        <fullName evidence="1">Uncharacterized protein</fullName>
    </submittedName>
</protein>
<dbReference type="AlphaFoldDB" id="A0A0F9WGH7"/>
<dbReference type="EMBL" id="LAZR01000278">
    <property type="protein sequence ID" value="KKN77458.1"/>
    <property type="molecule type" value="Genomic_DNA"/>
</dbReference>
<sequence>MSNLSETQITLQEIYDKHFSFLEFNKFLCEYGQLILTAYCIVSADVSFDPREISRLGKGESKLKLLMKARLIDTLICIQNKISEDIKRIEEIK</sequence>